<reference evidence="8" key="1">
    <citation type="journal article" date="2019" name="Int. J. Syst. Evol. Microbiol.">
        <title>The Global Catalogue of Microorganisms (GCM) 10K type strain sequencing project: providing services to taxonomists for standard genome sequencing and annotation.</title>
        <authorList>
            <consortium name="The Broad Institute Genomics Platform"/>
            <consortium name="The Broad Institute Genome Sequencing Center for Infectious Disease"/>
            <person name="Wu L."/>
            <person name="Ma J."/>
        </authorList>
    </citation>
    <scope>NUCLEOTIDE SEQUENCE [LARGE SCALE GENOMIC DNA]</scope>
    <source>
        <strain evidence="8">JCM 30331</strain>
    </source>
</reference>
<evidence type="ECO:0000256" key="5">
    <source>
        <dbReference type="SAM" id="MobiDB-lite"/>
    </source>
</evidence>
<protein>
    <recommendedName>
        <fullName evidence="6">Translocation and assembly module TamB C-terminal domain-containing protein</fullName>
    </recommendedName>
</protein>
<dbReference type="Proteomes" id="UP000647587">
    <property type="component" value="Unassembled WGS sequence"/>
</dbReference>
<name>A0ABQ2EMS4_9DEIO</name>
<evidence type="ECO:0000256" key="4">
    <source>
        <dbReference type="ARBA" id="ARBA00023136"/>
    </source>
</evidence>
<keyword evidence="2" id="KW-0812">Transmembrane</keyword>
<keyword evidence="8" id="KW-1185">Reference proteome</keyword>
<comment type="caution">
    <text evidence="7">The sequence shown here is derived from an EMBL/GenBank/DDBJ whole genome shotgun (WGS) entry which is preliminary data.</text>
</comment>
<dbReference type="EMBL" id="BMPP01000002">
    <property type="protein sequence ID" value="GGK17002.1"/>
    <property type="molecule type" value="Genomic_DNA"/>
</dbReference>
<organism evidence="7 8">
    <name type="scientific">Deinococcus malanensis</name>
    <dbReference type="NCBI Taxonomy" id="1706855"/>
    <lineage>
        <taxon>Bacteria</taxon>
        <taxon>Thermotogati</taxon>
        <taxon>Deinococcota</taxon>
        <taxon>Deinococci</taxon>
        <taxon>Deinococcales</taxon>
        <taxon>Deinococcaceae</taxon>
        <taxon>Deinococcus</taxon>
    </lineage>
</organism>
<evidence type="ECO:0000313" key="7">
    <source>
        <dbReference type="EMBL" id="GGK17002.1"/>
    </source>
</evidence>
<comment type="subcellular location">
    <subcellularLocation>
        <location evidence="1">Membrane</location>
        <topology evidence="1">Single-pass membrane protein</topology>
    </subcellularLocation>
</comment>
<proteinExistence type="predicted"/>
<feature type="region of interest" description="Disordered" evidence="5">
    <location>
        <begin position="3144"/>
        <end position="3166"/>
    </location>
</feature>
<sequence>MLGSLVAYSPTLLGRWALSRLAQDAGISAEGVGGTLWSPSLRGARVTMPGLSAQAKQADVRVTAIDPRTRTVRLNVAVRDATVNLKLSELLAGNDKQQNSGWRVVLGGVDVRGTRVNVNGQGLNIPNGSFSASRTQDGALAVRGRTTEGELNANVVVGEKNGANTYRIDVDADARVLNHYWPGVTAGRITGRYLVGQGPIRGDLNLRGGALRVPDARFVVVRNITGSARHRGDQIGLKLAGRGWNGPVTANGSVDLKARNWTVTADARPTVSGLAQALDTVGEGPMELRVTAGGWSTVRVKGYAKASGSFARVPFRDAKAEYTYLSRDGDKANQTNDLAFSALTGLAGSQKLTARWAIGREGRASWIGDFGSQPLNVRGDINAENVVTLSGATLGGPVSGTVALKGTRINAVLNPDYGEALARVALTGTPENLRAVVSGGQAGPFPLAGVVTYNERGLKADLGPVKLDLNRDLIGDWQAQNLSGLGATLNGRGRVNLSSGDVSGQLSAQVPGLADTLSGPVNVNYVRQRGTFRPGGQRLVWNNRVFGANLRGLRLTSGIRVSGDMNVTNDLRAYGTLRAQGDGLDVRAVGHGRSASLRGTAGGVTVLADTELQAPYRTAARVEGADISGTLSVGRAVNFTLVTGNETARGLLEEDRLDATGRVDLSALRPLLGETDLSGTLDLNLAGLGGGANVNARVAGTQVTGTLTRAGGPVNANLRVRAADGVEAQLAGRVYPDVQTSGTLRAQGQTLQASVSGPYTALQAQVTGRTTAVALGGITVPPQAVNLRATLTPEFSASGTWGGLRASYDADRELVRLTGTQVADVLRVSGNLTVNRDLQAFGTLRAQGDGFDVRAVGRGRSASLRGTAGGVTVLADTELQAPFRTVARIEGTDIRGTLSLERGVNFTLVTAGETARGSLDGERLNATGRIDLAALRPLLGETDLSGTLDLNLAGLGGGANVNARVAGTQVTGTLTRAGGPVNANLRVRAADGVEAQLAGRVYPDVQTSGTLRAQGQTLQASVSGPYTALQAQVTGRTGALTFNRVTVPAQDVNLRATLTPDLTVNGTWGGLRASYDADRELVRLTGTQPLSAFGRTGQVQGSATWGPGFRGQVAARGTLEGYTLNLNGPWQALRVQASSREGLRASGTASLPDGRYDLRVRGAVANGLSVDGRVTGQGDQPRGSLRVFDAAGGSARVTLRGLSDFDVDTAGLQIAGQTLRGALRAENGQLAGTLRAGLLTVVAANGRLTATGEFAGQQVRASGRLTLPSQVSDLNVLVTGPYFTARASGDPDALRGTLRLNAQSFGTDPLRLTVPAQIFPLSASVTDLRASVGGLTYTNGFWSGAQRLRYALNSQLGEARLTGTGKVLAALPSGPLDGRVTLLPALGGTVSTSLSPVLGQLPREVRPLVVPGRLVAQLKRDGAVLRTTGTRYQGAPLNLDARLGWARRITVAGTLTHPGTRVPLRYDGRTLSVRGATLDARTLEPVLAGAQGRVTVDLDIPELDFERASGRAQVDLRAQGERATGRVSLSRGQLSADLTSTIAGRAIRVSGPLYPEANAVLSVDDIRGTLTGRAEESLILRAAGTVEGRFLDLNATATGLTGSQARVTLSGSAAGAAVNLTAQQDGNTGLAGWRAAGSLNVPDLRALTGTGGRVNATLSGTLADLRVNASGTVGDVAFTAPASFRDGTLRLSGALATLSGVQARVAGTVFPALNLSARATLTNYLPGNYTAQVRGALAKPDITVQGTLQNTRSGLQAGGSQVSARLLGQDWKAGFTGAPLAGSLRGQLGTNALGGLQTARLTVHAPFISSGTTLRLDGTAGWNTLAGWTGSLRAVGEVPGGPLDAVFDGRGTLNVAARVGQGARTASLTGALSAGLPLRPGGTLTLQAFDMGALWGRADQLRLTGGVTLGGRTWSALEAAFTGRVHDTAGDLSGDLGASYRAGDLSVRLAGPKVAGGATLRSGRYEATLRADTVRLSRLLPAGLDIDALTFAGALEARGTLDALPERIILRNVALKGVQEQTGPFSLYGSATYTPTTLETALTGSLRGGVLRADGALPAGVRVTVRDLPTAYVGAASLGKGALTADLTLRGAAADPSVAGTVNATTDSLDALFTVAGRVRDPRLNARATLKGDAEGTLYAEASNLDLGRGTLRTRLYGTVTQGQNRATLDLSGTWPRLGGAVQVRVEGIEAPVILRGDAQGNYDLSAGELGSGRLTLTGGQGLIPGLSGRLALTPLPLVDGTGQLSVSATLGGSLSAPTLAGSLASREAAAAGVRLRDTTGIFSATLAGLRGTLTQAGRTVATFEGPQVKVNDLRLNAAGSILSASGTADPGGRTELSLGTTGTLNGTLSATYAAQALTVRGSLGGLQGLRAAVDVQADPRTGWRGTARVTGGPQGLLSRPVQLSVSGAFDHPLVQGEAGLLGAGARIVANTEGVQVRLVDGPAASGNGVVELRPAATGPWRWSGAASLSRPELSLNVTPSGPLDDPSVLLSVRRGDWRASGSASLAGADLTVTDGERSGTLTWQDGQVAANLPGLNLARLGLEGLGGSLTAQGRVTTATQDGQVTVRVSGLRTPYALPYLGVDLDGEVSGNITLRAGRPAVQATLALPSGTLNITAAQGQDYWTGRVGGRLTREDGSLTVDVSADNGGLRGTLDAARFPLDLAGQDLRADGRVTLNGQTFEARVLARNTIDGDMAGQVRVDASGGIADLVPALQGALALRPTEEGYGLSATLSDLEIADLKIAPGLSGPISGEATLRDGGGTFTLRSEALKVGPRTLPARIEGTQVAGDWRIRGFLGQSEFTAGLNAGEVFGQGNLRGLPLGAAVAAALGTVPGEGVVTGVVRFRFPLADPQAGEATVVAERIRVSATSGQGKDAVTETLTGSGTLDYARRELRNINVQLSGAGTWDVRGQFTRERVDLTAQFTNTTFTPVLQLVPGLAELDPSLKGTVTLSAAGTYDRPRGVLRAQDLSGAVAGLSLQVPSFTGDLPDSGAFTGGGRVRTGGTVGADLNVTLRGQLTLGDLSGTVITASGLLAPEALGALPNTTVTIAQGTGNRWTLDAQSRSTNPTAGTGVLQLTGSVAPQWDLSVTARNYNLPLAVIYGRESILNADLRAVDDGDLVRVTGTADFLRLILGRVNAPEVIPAPGRTRTASEGGRTTDDYDSPLPVEFTTFPRPATEGEAARPALPFLERLVFGDIQLRAPNGIRVDENLARAEFSGNLVLSGTGARPLVRGDIVAQRGVIFLRENEFNITASSVNFSGESLYPSFTLNATGTVLAATTRQRVPVNLNVTGNFVTRAGGDRGLELNTVLSCAPTAAAASCSDPDTRLAYTEAELYALVATGVPNLTALPNNLASLGASALQTALNVFVLGELERSIARAFGLDVFRLTPQLLNPDGSVGATLTLGSYLTRDLYLQYQVNLNGEGLINATYNTPDNRFTFQVSTPLNGLNLQSIRPSFSAGYNINPRTSVSIGVESAEASTRLRFGVTYRIGGR</sequence>
<keyword evidence="3" id="KW-1133">Transmembrane helix</keyword>
<evidence type="ECO:0000256" key="3">
    <source>
        <dbReference type="ARBA" id="ARBA00022989"/>
    </source>
</evidence>
<dbReference type="Pfam" id="PF04357">
    <property type="entry name" value="TamB"/>
    <property type="match status" value="1"/>
</dbReference>
<evidence type="ECO:0000313" key="8">
    <source>
        <dbReference type="Proteomes" id="UP000647587"/>
    </source>
</evidence>
<feature type="domain" description="Translocation and assembly module TamB C-terminal" evidence="6">
    <location>
        <begin position="3070"/>
        <end position="3471"/>
    </location>
</feature>
<dbReference type="InterPro" id="IPR007452">
    <property type="entry name" value="TamB_C"/>
</dbReference>
<evidence type="ECO:0000256" key="1">
    <source>
        <dbReference type="ARBA" id="ARBA00004167"/>
    </source>
</evidence>
<accession>A0ABQ2EMS4</accession>
<evidence type="ECO:0000256" key="2">
    <source>
        <dbReference type="ARBA" id="ARBA00022692"/>
    </source>
</evidence>
<keyword evidence="4" id="KW-0472">Membrane</keyword>
<evidence type="ECO:0000259" key="6">
    <source>
        <dbReference type="Pfam" id="PF04357"/>
    </source>
</evidence>
<gene>
    <name evidence="7" type="ORF">GCM10008955_08080</name>
</gene>